<evidence type="ECO:0000256" key="13">
    <source>
        <dbReference type="HAMAP-Rule" id="MF_00328"/>
    </source>
</evidence>
<dbReference type="InterPro" id="IPR027417">
    <property type="entry name" value="P-loop_NTPase"/>
</dbReference>
<dbReference type="PANTHER" id="PTHR23117">
    <property type="entry name" value="GUANYLATE KINASE-RELATED"/>
    <property type="match status" value="1"/>
</dbReference>
<dbReference type="SMART" id="SM00072">
    <property type="entry name" value="GuKc"/>
    <property type="match status" value="1"/>
</dbReference>
<evidence type="ECO:0000256" key="11">
    <source>
        <dbReference type="ARBA" id="ARBA00030128"/>
    </source>
</evidence>
<evidence type="ECO:0000256" key="12">
    <source>
        <dbReference type="ARBA" id="ARBA00048594"/>
    </source>
</evidence>
<dbReference type="PROSITE" id="PS00856">
    <property type="entry name" value="GUANYLATE_KINASE_1"/>
    <property type="match status" value="1"/>
</dbReference>
<evidence type="ECO:0000256" key="5">
    <source>
        <dbReference type="ARBA" id="ARBA00016296"/>
    </source>
</evidence>
<dbReference type="NCBIfam" id="TIGR03263">
    <property type="entry name" value="guanyl_kin"/>
    <property type="match status" value="1"/>
</dbReference>
<comment type="function">
    <text evidence="1 13">Essential for recycling GMP and indirectly, cGMP.</text>
</comment>
<dbReference type="GO" id="GO:0005524">
    <property type="term" value="F:ATP binding"/>
    <property type="evidence" value="ECO:0007669"/>
    <property type="project" value="UniProtKB-UniRule"/>
</dbReference>
<keyword evidence="16" id="KW-1185">Reference proteome</keyword>
<dbReference type="EMBL" id="VIKS01000003">
    <property type="protein sequence ID" value="TQV88787.1"/>
    <property type="molecule type" value="Genomic_DNA"/>
</dbReference>
<keyword evidence="9 13" id="KW-0418">Kinase</keyword>
<evidence type="ECO:0000256" key="7">
    <source>
        <dbReference type="ARBA" id="ARBA00022679"/>
    </source>
</evidence>
<comment type="caution">
    <text evidence="15">The sequence shown here is derived from an EMBL/GenBank/DDBJ whole genome shotgun (WGS) entry which is preliminary data.</text>
</comment>
<evidence type="ECO:0000256" key="6">
    <source>
        <dbReference type="ARBA" id="ARBA00022490"/>
    </source>
</evidence>
<name>A0A545UH38_9GAMM</name>
<dbReference type="EC" id="2.7.4.8" evidence="4 13"/>
<keyword evidence="7 13" id="KW-0808">Transferase</keyword>
<dbReference type="GO" id="GO:0005829">
    <property type="term" value="C:cytosol"/>
    <property type="evidence" value="ECO:0007669"/>
    <property type="project" value="TreeGrafter"/>
</dbReference>
<feature type="domain" description="Guanylate kinase-like" evidence="14">
    <location>
        <begin position="9"/>
        <end position="187"/>
    </location>
</feature>
<dbReference type="GO" id="GO:0004385">
    <property type="term" value="F:GMP kinase activity"/>
    <property type="evidence" value="ECO:0007669"/>
    <property type="project" value="UniProtKB-UniRule"/>
</dbReference>
<evidence type="ECO:0000313" key="15">
    <source>
        <dbReference type="EMBL" id="TQV88787.1"/>
    </source>
</evidence>
<dbReference type="HAMAP" id="MF_00328">
    <property type="entry name" value="Guanylate_kinase"/>
    <property type="match status" value="1"/>
</dbReference>
<evidence type="ECO:0000256" key="2">
    <source>
        <dbReference type="ARBA" id="ARBA00004496"/>
    </source>
</evidence>
<keyword evidence="10 13" id="KW-0067">ATP-binding</keyword>
<dbReference type="Pfam" id="PF00625">
    <property type="entry name" value="Guanylate_kin"/>
    <property type="match status" value="1"/>
</dbReference>
<dbReference type="RefSeq" id="WP_142892261.1">
    <property type="nucleotide sequence ID" value="NZ_ML660161.1"/>
</dbReference>
<dbReference type="InterPro" id="IPR008144">
    <property type="entry name" value="Guanylate_kin-like_dom"/>
</dbReference>
<dbReference type="InterPro" id="IPR008145">
    <property type="entry name" value="GK/Ca_channel_bsu"/>
</dbReference>
<dbReference type="InterPro" id="IPR020590">
    <property type="entry name" value="Guanylate_kinase_CS"/>
</dbReference>
<organism evidence="15 16">
    <name type="scientific">Aliikangiella coralliicola</name>
    <dbReference type="NCBI Taxonomy" id="2592383"/>
    <lineage>
        <taxon>Bacteria</taxon>
        <taxon>Pseudomonadati</taxon>
        <taxon>Pseudomonadota</taxon>
        <taxon>Gammaproteobacteria</taxon>
        <taxon>Oceanospirillales</taxon>
        <taxon>Pleioneaceae</taxon>
        <taxon>Aliikangiella</taxon>
    </lineage>
</organism>
<dbReference type="CDD" id="cd00071">
    <property type="entry name" value="GMPK"/>
    <property type="match status" value="1"/>
</dbReference>
<keyword evidence="6 13" id="KW-0963">Cytoplasm</keyword>
<keyword evidence="8 13" id="KW-0547">Nucleotide-binding</keyword>
<reference evidence="15 16" key="1">
    <citation type="submission" date="2019-07" db="EMBL/GenBank/DDBJ databases">
        <title>Draft genome for Aliikangiella sp. M105.</title>
        <authorList>
            <person name="Wang G."/>
        </authorList>
    </citation>
    <scope>NUCLEOTIDE SEQUENCE [LARGE SCALE GENOMIC DNA]</scope>
    <source>
        <strain evidence="15 16">M105</strain>
    </source>
</reference>
<gene>
    <name evidence="13" type="primary">gmk</name>
    <name evidence="15" type="ORF">FLL46_04445</name>
</gene>
<evidence type="ECO:0000256" key="4">
    <source>
        <dbReference type="ARBA" id="ARBA00012961"/>
    </source>
</evidence>
<evidence type="ECO:0000313" key="16">
    <source>
        <dbReference type="Proteomes" id="UP000315439"/>
    </source>
</evidence>
<dbReference type="PROSITE" id="PS50052">
    <property type="entry name" value="GUANYLATE_KINASE_2"/>
    <property type="match status" value="1"/>
</dbReference>
<dbReference type="PANTHER" id="PTHR23117:SF13">
    <property type="entry name" value="GUANYLATE KINASE"/>
    <property type="match status" value="1"/>
</dbReference>
<comment type="catalytic activity">
    <reaction evidence="12 13">
        <text>GMP + ATP = GDP + ADP</text>
        <dbReference type="Rhea" id="RHEA:20780"/>
        <dbReference type="ChEBI" id="CHEBI:30616"/>
        <dbReference type="ChEBI" id="CHEBI:58115"/>
        <dbReference type="ChEBI" id="CHEBI:58189"/>
        <dbReference type="ChEBI" id="CHEBI:456216"/>
        <dbReference type="EC" id="2.7.4.8"/>
    </reaction>
</comment>
<evidence type="ECO:0000256" key="1">
    <source>
        <dbReference type="ARBA" id="ARBA00003531"/>
    </source>
</evidence>
<proteinExistence type="inferred from homology"/>
<sequence>MNQTQTSTGTLFVVSAPSGAGKTSLLRKLMSDFSQIETAVSHTTRAKRDGERDGVDYHFVSPETFKSLIEQDEFFEYAEVFGNFYGTGKASIKEQLQQGIDVILEIDWQGARQIRQQQPESRSIFILPPSKEALEERLVGRGQDDDAVIAKRMLAAQDEMSHYSEYDYLIINDDFATALDELRAILLAERQNLSRQQQKYAHLLSNLLE</sequence>
<dbReference type="OrthoDB" id="9808150at2"/>
<comment type="subcellular location">
    <subcellularLocation>
        <location evidence="2 13">Cytoplasm</location>
    </subcellularLocation>
</comment>
<dbReference type="Gene3D" id="3.30.63.10">
    <property type="entry name" value="Guanylate Kinase phosphate binding domain"/>
    <property type="match status" value="1"/>
</dbReference>
<dbReference type="Gene3D" id="3.40.50.300">
    <property type="entry name" value="P-loop containing nucleotide triphosphate hydrolases"/>
    <property type="match status" value="1"/>
</dbReference>
<evidence type="ECO:0000256" key="3">
    <source>
        <dbReference type="ARBA" id="ARBA00005790"/>
    </source>
</evidence>
<evidence type="ECO:0000259" key="14">
    <source>
        <dbReference type="PROSITE" id="PS50052"/>
    </source>
</evidence>
<dbReference type="SUPFAM" id="SSF52540">
    <property type="entry name" value="P-loop containing nucleoside triphosphate hydrolases"/>
    <property type="match status" value="1"/>
</dbReference>
<evidence type="ECO:0000256" key="10">
    <source>
        <dbReference type="ARBA" id="ARBA00022840"/>
    </source>
</evidence>
<dbReference type="Proteomes" id="UP000315439">
    <property type="component" value="Unassembled WGS sequence"/>
</dbReference>
<dbReference type="AlphaFoldDB" id="A0A545UH38"/>
<evidence type="ECO:0000256" key="9">
    <source>
        <dbReference type="ARBA" id="ARBA00022777"/>
    </source>
</evidence>
<dbReference type="FunFam" id="3.30.63.10:FF:000002">
    <property type="entry name" value="Guanylate kinase 1"/>
    <property type="match status" value="1"/>
</dbReference>
<comment type="similarity">
    <text evidence="3 13">Belongs to the guanylate kinase family.</text>
</comment>
<evidence type="ECO:0000256" key="8">
    <source>
        <dbReference type="ARBA" id="ARBA00022741"/>
    </source>
</evidence>
<protein>
    <recommendedName>
        <fullName evidence="5 13">Guanylate kinase</fullName>
        <ecNumber evidence="4 13">2.7.4.8</ecNumber>
    </recommendedName>
    <alternativeName>
        <fullName evidence="11 13">GMP kinase</fullName>
    </alternativeName>
</protein>
<accession>A0A545UH38</accession>
<dbReference type="InterPro" id="IPR017665">
    <property type="entry name" value="Guanylate_kinase"/>
</dbReference>
<feature type="binding site" evidence="13">
    <location>
        <begin position="16"/>
        <end position="23"/>
    </location>
    <ligand>
        <name>ATP</name>
        <dbReference type="ChEBI" id="CHEBI:30616"/>
    </ligand>
</feature>
<dbReference type="FunFam" id="3.40.50.300:FF:000855">
    <property type="entry name" value="Guanylate kinase"/>
    <property type="match status" value="1"/>
</dbReference>